<reference evidence="2" key="1">
    <citation type="journal article" date="2019" name="Int. J. Syst. Evol. Microbiol.">
        <title>The Global Catalogue of Microorganisms (GCM) 10K type strain sequencing project: providing services to taxonomists for standard genome sequencing and annotation.</title>
        <authorList>
            <consortium name="The Broad Institute Genomics Platform"/>
            <consortium name="The Broad Institute Genome Sequencing Center for Infectious Disease"/>
            <person name="Wu L."/>
            <person name="Ma J."/>
        </authorList>
    </citation>
    <scope>NUCLEOTIDE SEQUENCE [LARGE SCALE GENOMIC DNA]</scope>
    <source>
        <strain evidence="2">JCM 10083</strain>
    </source>
</reference>
<name>A0ABW2TEN7_9ACTN</name>
<dbReference type="EMBL" id="JBHTEE010000001">
    <property type="protein sequence ID" value="MFC7606455.1"/>
    <property type="molecule type" value="Genomic_DNA"/>
</dbReference>
<gene>
    <name evidence="1" type="ORF">ACFQVD_40785</name>
</gene>
<evidence type="ECO:0000313" key="1">
    <source>
        <dbReference type="EMBL" id="MFC7606455.1"/>
    </source>
</evidence>
<protein>
    <submittedName>
        <fullName evidence="1">Uncharacterized protein</fullName>
    </submittedName>
</protein>
<proteinExistence type="predicted"/>
<sequence length="244" mass="26426">MVDRSAGGRAGLARGWRTRDGRTLVAGPVEPWGAGPPGLREVFGGEPVDPGGGGVRTYYALDSSGAVHRVYDTRMFSLEDELYVTVYRVEGDALYAHHSVYDHRHAEARHERSLECAELVPLAPAQVPPLESVLAAVAELADRERAEAAVREGGLDAVRAAFASALPEHPGDGVLRLELTLEGERPVVRLSGGRVLWRATTTDLTHRELLALLRGVLPAGYGNRPVELVPSPAIVDHDLWDPWN</sequence>
<organism evidence="1 2">
    <name type="scientific">Streptosporangium amethystogenes subsp. fukuiense</name>
    <dbReference type="NCBI Taxonomy" id="698418"/>
    <lineage>
        <taxon>Bacteria</taxon>
        <taxon>Bacillati</taxon>
        <taxon>Actinomycetota</taxon>
        <taxon>Actinomycetes</taxon>
        <taxon>Streptosporangiales</taxon>
        <taxon>Streptosporangiaceae</taxon>
        <taxon>Streptosporangium</taxon>
    </lineage>
</organism>
<evidence type="ECO:0000313" key="2">
    <source>
        <dbReference type="Proteomes" id="UP001596514"/>
    </source>
</evidence>
<comment type="caution">
    <text evidence="1">The sequence shown here is derived from an EMBL/GenBank/DDBJ whole genome shotgun (WGS) entry which is preliminary data.</text>
</comment>
<dbReference type="Proteomes" id="UP001596514">
    <property type="component" value="Unassembled WGS sequence"/>
</dbReference>
<keyword evidence="2" id="KW-1185">Reference proteome</keyword>
<accession>A0ABW2TEN7</accession>
<dbReference type="RefSeq" id="WP_343963015.1">
    <property type="nucleotide sequence ID" value="NZ_BAAAGK010000013.1"/>
</dbReference>